<sequence length="64" mass="7446">MVKASRGISWRTRQLCSESDEHHERVWFCMTCKALEQRLAPVSETLAELLQSADLSVTITRWPR</sequence>
<name>A0A1U1XIT6_9MYCO</name>
<organism evidence="1 2">
    <name type="scientific">Mycobacteroides abscessus subsp. massiliense</name>
    <dbReference type="NCBI Taxonomy" id="1962118"/>
    <lineage>
        <taxon>Bacteria</taxon>
        <taxon>Bacillati</taxon>
        <taxon>Actinomycetota</taxon>
        <taxon>Actinomycetes</taxon>
        <taxon>Mycobacteriales</taxon>
        <taxon>Mycobacteriaceae</taxon>
        <taxon>Mycobacteroides</taxon>
        <taxon>Mycobacteroides abscessus</taxon>
    </lineage>
</organism>
<dbReference type="AlphaFoldDB" id="A0A1U1XIT6"/>
<proteinExistence type="predicted"/>
<reference evidence="1 2" key="1">
    <citation type="submission" date="2016-11" db="EMBL/GenBank/DDBJ databases">
        <authorList>
            <consortium name="Pathogen Informatics"/>
        </authorList>
    </citation>
    <scope>NUCLEOTIDE SEQUENCE [LARGE SCALE GENOMIC DNA]</scope>
    <source>
        <strain evidence="1 2">911</strain>
    </source>
</reference>
<dbReference type="Proteomes" id="UP000190074">
    <property type="component" value="Unassembled WGS sequence"/>
</dbReference>
<dbReference type="EMBL" id="FVGW01000001">
    <property type="protein sequence ID" value="SKL51669.1"/>
    <property type="molecule type" value="Genomic_DNA"/>
</dbReference>
<accession>A0A1U1XIT6</accession>
<evidence type="ECO:0000313" key="2">
    <source>
        <dbReference type="Proteomes" id="UP000190074"/>
    </source>
</evidence>
<protein>
    <submittedName>
        <fullName evidence="1">Uncharacterized protein</fullName>
    </submittedName>
</protein>
<evidence type="ECO:0000313" key="1">
    <source>
        <dbReference type="EMBL" id="SKL51669.1"/>
    </source>
</evidence>
<gene>
    <name evidence="1" type="ORF">SAMEA2259716_00864</name>
</gene>